<dbReference type="SUPFAM" id="SSF46785">
    <property type="entry name" value="Winged helix' DNA-binding domain"/>
    <property type="match status" value="1"/>
</dbReference>
<dbReference type="GO" id="GO:0046982">
    <property type="term" value="F:protein heterodimerization activity"/>
    <property type="evidence" value="ECO:0007669"/>
    <property type="project" value="InterPro"/>
</dbReference>
<evidence type="ECO:0000256" key="1">
    <source>
        <dbReference type="ARBA" id="ARBA00023125"/>
    </source>
</evidence>
<evidence type="ECO:0000256" key="2">
    <source>
        <dbReference type="PROSITE-ProRule" id="PRU00089"/>
    </source>
</evidence>
<dbReference type="InterPro" id="IPR036390">
    <property type="entry name" value="WH_DNA-bd_sf"/>
</dbReference>
<feature type="domain" description="Fork-head" evidence="4">
    <location>
        <begin position="567"/>
        <end position="666"/>
    </location>
</feature>
<reference evidence="5" key="1">
    <citation type="submission" date="2021-03" db="EMBL/GenBank/DDBJ databases">
        <title>Comparative genomics and phylogenomic investigation of the class Geoglossomycetes provide insights into ecological specialization and systematics.</title>
        <authorList>
            <person name="Melie T."/>
            <person name="Pirro S."/>
            <person name="Miller A.N."/>
            <person name="Quandt A."/>
        </authorList>
    </citation>
    <scope>NUCLEOTIDE SEQUENCE</scope>
    <source>
        <strain evidence="5">GBOQ0MN5Z8</strain>
    </source>
</reference>
<sequence length="881" mass="96182">MTSPPDPASLDADASDDLSELEFRRLRAQNDLRLKSKFEAIFEKYGKDFTGIGDEIDLETGEIVVNNGHLTEMRDEQDVGQDAEQDMGRLLRALTEPPEQGHGSGGPIDAEDQEGEEMGDVDGWGEDDGLKDDDGVGLHYIKTQGTRKRKALALGHAGRELDWQYAILPRVTDDSQVETMWRAPGLLPPRPGTRPILHSALGSERMISTSPTQQGSLWAPPKRRGRPRAIPLDFFRDVLELPEVIKRKRPRRLASPVIISDGESGHGDPVATVAGSDGQSLSGHQIERDKAQLTPGNVDGDSNSRGPLRPINSEVICLVSPMKGGEARPYETPNSPRSNIGISVDASTELEAALESFRHQLAARRRDGRYHSLKEQPRGLTSNDATGTLTLDGEGRCLVMPPQEGGHPSLKQLARDLFFMDLEVFTLDEPPQSLCKDREAAENNYCVDEHHVGDHYMDGSGPGSLWESESESGSEWESKAEPGRSQTIKHRNMARAGGSGPGKGLQGGKLGSSKELREGRPDEASKKSLSVTSCQGGSPNQPGVLSDPPSLTSGKNFIVSLEDDGNRPPYPYYLLCGTAILSSPGQKLTSLQVRRWILEHFSYYRNTKGWERAAAACMKQKYGFAFSDKYLPPRRNSGTRKAYYFTILPEFVHLYLEGSKFFTRPWKKARMQVEPLLTAETPSPLRPLELGHSPGPPRTPNHQANQRPVPGSTPISNLLKDPATERRLAIQERDAAVRGIGGSESVTGGAQTSGAIQSNQDIQDVKVDILGFSDTESIAQGLESNQVVQGRNLGTAVVGSRSSQSMQGQETESQSSNSIHRLNAEAITEGLQPTEFKQMQNGDILEFSDTESVAEKPNKFIRGGSPEAATKGPHLFQTTGE</sequence>
<feature type="region of interest" description="Disordered" evidence="3">
    <location>
        <begin position="456"/>
        <end position="549"/>
    </location>
</feature>
<proteinExistence type="predicted"/>
<evidence type="ECO:0000256" key="3">
    <source>
        <dbReference type="SAM" id="MobiDB-lite"/>
    </source>
</evidence>
<dbReference type="PANTHER" id="PTHR15992">
    <property type="entry name" value="HOLLIDAY JUNCTION RECOGNITION PROTEIN"/>
    <property type="match status" value="1"/>
</dbReference>
<evidence type="ECO:0000313" key="6">
    <source>
        <dbReference type="Proteomes" id="UP000698800"/>
    </source>
</evidence>
<dbReference type="PROSITE" id="PS50039">
    <property type="entry name" value="FORK_HEAD_3"/>
    <property type="match status" value="1"/>
</dbReference>
<dbReference type="GO" id="GO:0005634">
    <property type="term" value="C:nucleus"/>
    <property type="evidence" value="ECO:0007669"/>
    <property type="project" value="UniProtKB-SubCell"/>
</dbReference>
<feature type="DNA-binding region" description="Fork-head" evidence="2">
    <location>
        <begin position="567"/>
        <end position="666"/>
    </location>
</feature>
<feature type="compositionally biased region" description="Acidic residues" evidence="3">
    <location>
        <begin position="109"/>
        <end position="131"/>
    </location>
</feature>
<feature type="compositionally biased region" description="Basic and acidic residues" evidence="3">
    <location>
        <begin position="512"/>
        <end position="526"/>
    </location>
</feature>
<dbReference type="PANTHER" id="PTHR15992:SF5">
    <property type="entry name" value="HOLLIDAY JUNCTION RECOGNITION PROTEIN"/>
    <property type="match status" value="1"/>
</dbReference>
<feature type="compositionally biased region" description="Gly residues" evidence="3">
    <location>
        <begin position="497"/>
        <end position="510"/>
    </location>
</feature>
<keyword evidence="1 2" id="KW-0238">DNA-binding</keyword>
<dbReference type="Pfam" id="PF00250">
    <property type="entry name" value="Forkhead"/>
    <property type="match status" value="1"/>
</dbReference>
<feature type="compositionally biased region" description="Polar residues" evidence="3">
    <location>
        <begin position="527"/>
        <end position="549"/>
    </location>
</feature>
<name>A0A9P8L0F3_9PEZI</name>
<keyword evidence="6" id="KW-1185">Reference proteome</keyword>
<feature type="region of interest" description="Disordered" evidence="3">
    <location>
        <begin position="368"/>
        <end position="387"/>
    </location>
</feature>
<dbReference type="SMART" id="SM00339">
    <property type="entry name" value="FH"/>
    <property type="match status" value="1"/>
</dbReference>
<evidence type="ECO:0000259" key="4">
    <source>
        <dbReference type="PROSITE" id="PS50039"/>
    </source>
</evidence>
<feature type="region of interest" description="Disordered" evidence="3">
    <location>
        <begin position="796"/>
        <end position="818"/>
    </location>
</feature>
<dbReference type="GO" id="GO:0043565">
    <property type="term" value="F:sequence-specific DNA binding"/>
    <property type="evidence" value="ECO:0007669"/>
    <property type="project" value="InterPro"/>
</dbReference>
<keyword evidence="2" id="KW-0539">Nucleus</keyword>
<dbReference type="Gene3D" id="1.10.20.10">
    <property type="entry name" value="Histone, subunit A"/>
    <property type="match status" value="1"/>
</dbReference>
<dbReference type="Gene3D" id="1.10.10.10">
    <property type="entry name" value="Winged helix-like DNA-binding domain superfamily/Winged helix DNA-binding domain"/>
    <property type="match status" value="1"/>
</dbReference>
<comment type="caution">
    <text evidence="5">The sequence shown here is derived from an EMBL/GenBank/DDBJ whole genome shotgun (WGS) entry which is preliminary data.</text>
</comment>
<dbReference type="OrthoDB" id="2420608at2759"/>
<feature type="region of interest" description="Disordered" evidence="3">
    <location>
        <begin position="850"/>
        <end position="881"/>
    </location>
</feature>
<protein>
    <recommendedName>
        <fullName evidence="4">Fork-head domain-containing protein</fullName>
    </recommendedName>
</protein>
<gene>
    <name evidence="5" type="ORF">FGG08_006399</name>
</gene>
<dbReference type="Proteomes" id="UP000698800">
    <property type="component" value="Unassembled WGS sequence"/>
</dbReference>
<feature type="region of interest" description="Disordered" evidence="3">
    <location>
        <begin position="258"/>
        <end position="309"/>
    </location>
</feature>
<dbReference type="Pfam" id="PF10384">
    <property type="entry name" value="Scm3"/>
    <property type="match status" value="1"/>
</dbReference>
<dbReference type="AlphaFoldDB" id="A0A9P8L0F3"/>
<organism evidence="5 6">
    <name type="scientific">Glutinoglossum americanum</name>
    <dbReference type="NCBI Taxonomy" id="1670608"/>
    <lineage>
        <taxon>Eukaryota</taxon>
        <taxon>Fungi</taxon>
        <taxon>Dikarya</taxon>
        <taxon>Ascomycota</taxon>
        <taxon>Pezizomycotina</taxon>
        <taxon>Geoglossomycetes</taxon>
        <taxon>Geoglossales</taxon>
        <taxon>Geoglossaceae</taxon>
        <taxon>Glutinoglossum</taxon>
    </lineage>
</organism>
<dbReference type="InterPro" id="IPR018465">
    <property type="entry name" value="Scm3/HJURP"/>
</dbReference>
<feature type="region of interest" description="Disordered" evidence="3">
    <location>
        <begin position="678"/>
        <end position="720"/>
    </location>
</feature>
<dbReference type="InterPro" id="IPR009072">
    <property type="entry name" value="Histone-fold"/>
</dbReference>
<feature type="region of interest" description="Disordered" evidence="3">
    <location>
        <begin position="95"/>
        <end position="133"/>
    </location>
</feature>
<dbReference type="GO" id="GO:0003700">
    <property type="term" value="F:DNA-binding transcription factor activity"/>
    <property type="evidence" value="ECO:0007669"/>
    <property type="project" value="InterPro"/>
</dbReference>
<dbReference type="GO" id="GO:0042393">
    <property type="term" value="F:histone binding"/>
    <property type="evidence" value="ECO:0007669"/>
    <property type="project" value="InterPro"/>
</dbReference>
<dbReference type="InterPro" id="IPR001766">
    <property type="entry name" value="Fork_head_dom"/>
</dbReference>
<dbReference type="InterPro" id="IPR036388">
    <property type="entry name" value="WH-like_DNA-bd_sf"/>
</dbReference>
<evidence type="ECO:0000313" key="5">
    <source>
        <dbReference type="EMBL" id="KAH0536761.1"/>
    </source>
</evidence>
<dbReference type="EMBL" id="JAGHQL010000182">
    <property type="protein sequence ID" value="KAH0536761.1"/>
    <property type="molecule type" value="Genomic_DNA"/>
</dbReference>
<comment type="subcellular location">
    <subcellularLocation>
        <location evidence="2">Nucleus</location>
    </subcellularLocation>
</comment>
<feature type="compositionally biased region" description="Polar residues" evidence="3">
    <location>
        <begin position="800"/>
        <end position="818"/>
    </location>
</feature>
<accession>A0A9P8L0F3</accession>